<organism evidence="1 2">
    <name type="scientific">Flavobacterium supellecticarium</name>
    <dbReference type="NCBI Taxonomy" id="2565924"/>
    <lineage>
        <taxon>Bacteria</taxon>
        <taxon>Pseudomonadati</taxon>
        <taxon>Bacteroidota</taxon>
        <taxon>Flavobacteriia</taxon>
        <taxon>Flavobacteriales</taxon>
        <taxon>Flavobacteriaceae</taxon>
        <taxon>Flavobacterium</taxon>
    </lineage>
</organism>
<dbReference type="RefSeq" id="WP_136403570.1">
    <property type="nucleotide sequence ID" value="NZ_SSNZ01000005.1"/>
</dbReference>
<comment type="caution">
    <text evidence="1">The sequence shown here is derived from an EMBL/GenBank/DDBJ whole genome shotgun (WGS) entry which is preliminary data.</text>
</comment>
<dbReference type="OrthoDB" id="849114at2"/>
<evidence type="ECO:0000313" key="2">
    <source>
        <dbReference type="Proteomes" id="UP000307507"/>
    </source>
</evidence>
<reference evidence="1 2" key="1">
    <citation type="submission" date="2019-04" db="EMBL/GenBank/DDBJ databases">
        <title>Flavobacterium sp. nov. isolated from construction timber.</title>
        <authorList>
            <person name="Lin S.-Y."/>
            <person name="Chang C.-T."/>
            <person name="Young C.-C."/>
        </authorList>
    </citation>
    <scope>NUCLEOTIDE SEQUENCE [LARGE SCALE GENOMIC DNA]</scope>
    <source>
        <strain evidence="1 2">CC-CTC003</strain>
    </source>
</reference>
<sequence length="255" mass="28954">MKRISIVLTLIVLVSCKSKQNIVTEQGASEKVEVSKIIQGHYANKLDFQTASIRSTVSYDDGKTALSINCDIRIKKDETIMVTARALGLITVAKALITPERVSFYSKDGKYFDGDYRLLSKWLGTDLDFNKVQNLLLGRAIDDLTKAKYNVSIEGEKYKLKTKEGNNIIKEFLFEGANFLLKDQIVSQQNPLRSLEVNYPAYKSYDKATLPLSMNIDAYEKTKVKIEVNYNSISFDEKLNFPYTIPEGYEEIIID</sequence>
<dbReference type="Gene3D" id="2.50.20.10">
    <property type="entry name" value="Lipoprotein localisation LolA/LolB/LppX"/>
    <property type="match status" value="1"/>
</dbReference>
<accession>A0A4S3ZUZ1</accession>
<dbReference type="Proteomes" id="UP000307507">
    <property type="component" value="Unassembled WGS sequence"/>
</dbReference>
<proteinExistence type="predicted"/>
<dbReference type="Pfam" id="PF14125">
    <property type="entry name" value="DUF4292"/>
    <property type="match status" value="1"/>
</dbReference>
<keyword evidence="2" id="KW-1185">Reference proteome</keyword>
<name>A0A4S3ZUZ1_9FLAO</name>
<dbReference type="EMBL" id="SSNZ01000005">
    <property type="protein sequence ID" value="THF49574.1"/>
    <property type="molecule type" value="Genomic_DNA"/>
</dbReference>
<dbReference type="PROSITE" id="PS51257">
    <property type="entry name" value="PROKAR_LIPOPROTEIN"/>
    <property type="match status" value="1"/>
</dbReference>
<gene>
    <name evidence="1" type="ORF">E6C50_12565</name>
</gene>
<evidence type="ECO:0000313" key="1">
    <source>
        <dbReference type="EMBL" id="THF49574.1"/>
    </source>
</evidence>
<protein>
    <submittedName>
        <fullName evidence="1">DUF4292 domain-containing protein</fullName>
    </submittedName>
</protein>
<dbReference type="InterPro" id="IPR025634">
    <property type="entry name" value="DUF4292"/>
</dbReference>
<dbReference type="AlphaFoldDB" id="A0A4S3ZUZ1"/>